<accession>A0ABP9Z150</accession>
<evidence type="ECO:0000256" key="3">
    <source>
        <dbReference type="ARBA" id="ARBA00005673"/>
    </source>
</evidence>
<dbReference type="SUPFAM" id="SSF69572">
    <property type="entry name" value="Activating enzymes of the ubiquitin-like proteins"/>
    <property type="match status" value="1"/>
</dbReference>
<dbReference type="PANTHER" id="PTHR10953:SF162">
    <property type="entry name" value="SUMO-ACTIVATING ENZYME SUBUNIT 1"/>
    <property type="match status" value="1"/>
</dbReference>
<reference evidence="8 9" key="1">
    <citation type="submission" date="2024-04" db="EMBL/GenBank/DDBJ databases">
        <title>genome sequences of Mucor flavus KT1a and Helicostylum pulchrum KT1b strains isolated from the surface of a dry-aged beef.</title>
        <authorList>
            <person name="Toyotome T."/>
            <person name="Hosono M."/>
            <person name="Torimaru M."/>
            <person name="Fukuda K."/>
            <person name="Mikami N."/>
        </authorList>
    </citation>
    <scope>NUCLEOTIDE SEQUENCE [LARGE SCALE GENOMIC DNA]</scope>
    <source>
        <strain evidence="8 9">KT1a</strain>
    </source>
</reference>
<evidence type="ECO:0000259" key="7">
    <source>
        <dbReference type="Pfam" id="PF00899"/>
    </source>
</evidence>
<comment type="pathway">
    <text evidence="2">Protein modification; protein sumoylation.</text>
</comment>
<dbReference type="Gene3D" id="3.40.50.720">
    <property type="entry name" value="NAD(P)-binding Rossmann-like Domain"/>
    <property type="match status" value="1"/>
</dbReference>
<keyword evidence="4" id="KW-0833">Ubl conjugation pathway</keyword>
<dbReference type="InterPro" id="IPR035985">
    <property type="entry name" value="Ubiquitin-activating_enz"/>
</dbReference>
<dbReference type="PANTHER" id="PTHR10953">
    <property type="entry name" value="UBIQUITIN-ACTIVATING ENZYME E1"/>
    <property type="match status" value="1"/>
</dbReference>
<dbReference type="EMBL" id="BAABUK010000014">
    <property type="protein sequence ID" value="GAA5812811.1"/>
    <property type="molecule type" value="Genomic_DNA"/>
</dbReference>
<evidence type="ECO:0000256" key="1">
    <source>
        <dbReference type="ARBA" id="ARBA00004123"/>
    </source>
</evidence>
<dbReference type="InterPro" id="IPR000011">
    <property type="entry name" value="UBQ/SUMO-activ_enz_E1-like"/>
</dbReference>
<keyword evidence="9" id="KW-1185">Reference proteome</keyword>
<evidence type="ECO:0000256" key="5">
    <source>
        <dbReference type="ARBA" id="ARBA00023242"/>
    </source>
</evidence>
<dbReference type="InterPro" id="IPR000594">
    <property type="entry name" value="ThiF_NAD_FAD-bd"/>
</dbReference>
<name>A0ABP9Z150_9FUNG</name>
<sequence>MSIEITKDEAAIYDRQIRLWGLDAQQRIGKADILIAGVRGLSDEVCKNLALAGVASITLLDHENVTEADLGAQFFLTEENIGQNKAEASAPSIRNLNPRVKVVVDQQNICEKSDEFFESFAVVCLVHSNYLVMDRVDKLRRKVNKPFYASDAFGWFGYIFCDLGEHTYIYEEKPDPKAERRKPEKTTMTESYKSFEESLCRNWSDLRPKALKKISPVAFLTHLLLKFQKDNNRSPTKDDSGALIVTKAKYLSAMGVEDTDLLNDSYIQDLSNLFDTEITSIAATVGGILAQDILRTISANELPICNWFYLDGKEGSGSVHIV</sequence>
<comment type="subcellular location">
    <subcellularLocation>
        <location evidence="1">Nucleus</location>
    </subcellularLocation>
</comment>
<dbReference type="Proteomes" id="UP001473302">
    <property type="component" value="Unassembled WGS sequence"/>
</dbReference>
<comment type="similarity">
    <text evidence="3">Belongs to the ubiquitin-activating E1 family.</text>
</comment>
<dbReference type="InterPro" id="IPR045886">
    <property type="entry name" value="ThiF/MoeB/HesA"/>
</dbReference>
<organism evidence="8 9">
    <name type="scientific">Mucor flavus</name>
    <dbReference type="NCBI Taxonomy" id="439312"/>
    <lineage>
        <taxon>Eukaryota</taxon>
        <taxon>Fungi</taxon>
        <taxon>Fungi incertae sedis</taxon>
        <taxon>Mucoromycota</taxon>
        <taxon>Mucoromycotina</taxon>
        <taxon>Mucoromycetes</taxon>
        <taxon>Mucorales</taxon>
        <taxon>Mucorineae</taxon>
        <taxon>Mucoraceae</taxon>
        <taxon>Mucor</taxon>
    </lineage>
</organism>
<gene>
    <name evidence="8" type="ORF">MFLAVUS_006270</name>
</gene>
<dbReference type="Pfam" id="PF00899">
    <property type="entry name" value="ThiF"/>
    <property type="match status" value="1"/>
</dbReference>
<feature type="domain" description="THIF-type NAD/FAD binding fold" evidence="7">
    <location>
        <begin position="13"/>
        <end position="303"/>
    </location>
</feature>
<protein>
    <recommendedName>
        <fullName evidence="6">Ubiquitin-like 1-activating enzyme E1A</fullName>
    </recommendedName>
</protein>
<evidence type="ECO:0000313" key="8">
    <source>
        <dbReference type="EMBL" id="GAA5812811.1"/>
    </source>
</evidence>
<keyword evidence="5" id="KW-0539">Nucleus</keyword>
<evidence type="ECO:0000256" key="2">
    <source>
        <dbReference type="ARBA" id="ARBA00004718"/>
    </source>
</evidence>
<comment type="caution">
    <text evidence="8">The sequence shown here is derived from an EMBL/GenBank/DDBJ whole genome shotgun (WGS) entry which is preliminary data.</text>
</comment>
<dbReference type="PRINTS" id="PR01849">
    <property type="entry name" value="UBIQUITINACT"/>
</dbReference>
<proteinExistence type="inferred from homology"/>
<evidence type="ECO:0000256" key="4">
    <source>
        <dbReference type="ARBA" id="ARBA00022786"/>
    </source>
</evidence>
<evidence type="ECO:0000256" key="6">
    <source>
        <dbReference type="ARBA" id="ARBA00044354"/>
    </source>
</evidence>
<evidence type="ECO:0000313" key="9">
    <source>
        <dbReference type="Proteomes" id="UP001473302"/>
    </source>
</evidence>